<proteinExistence type="predicted"/>
<dbReference type="EC" id="2.3.-.-" evidence="4"/>
<dbReference type="PANTHER" id="PTHR43877:SF1">
    <property type="entry name" value="ACETYLTRANSFERASE"/>
    <property type="match status" value="1"/>
</dbReference>
<protein>
    <submittedName>
        <fullName evidence="4">GNAT family N-acetyltransferase</fullName>
        <ecNumber evidence="4">2.3.-.-</ecNumber>
    </submittedName>
</protein>
<dbReference type="CDD" id="cd04301">
    <property type="entry name" value="NAT_SF"/>
    <property type="match status" value="1"/>
</dbReference>
<evidence type="ECO:0000259" key="3">
    <source>
        <dbReference type="PROSITE" id="PS51186"/>
    </source>
</evidence>
<sequence length="145" mass="15879">MDLRPVRRQDVVRLSVLLDQLGYPTDVTTVDGRLDYWLDDPSSLLLGADDGGELVGVAALHACPMLERTGRFGRLVALVVDDRYRGRGVGHALVGAAERWAQEAGCVFMEVTSSRSRELAHRFYGKLGYEDACGSKARFVKPLAG</sequence>
<accession>A0ABW3YM36</accession>
<dbReference type="RefSeq" id="WP_377576459.1">
    <property type="nucleotide sequence ID" value="NZ_JBHTMP010000063.1"/>
</dbReference>
<comment type="caution">
    <text evidence="4">The sequence shown here is derived from an EMBL/GenBank/DDBJ whole genome shotgun (WGS) entry which is preliminary data.</text>
</comment>
<name>A0ABW3YM36_9ACTN</name>
<organism evidence="4 5">
    <name type="scientific">Micromonospora sonneratiae</name>
    <dbReference type="NCBI Taxonomy" id="1184706"/>
    <lineage>
        <taxon>Bacteria</taxon>
        <taxon>Bacillati</taxon>
        <taxon>Actinomycetota</taxon>
        <taxon>Actinomycetes</taxon>
        <taxon>Micromonosporales</taxon>
        <taxon>Micromonosporaceae</taxon>
        <taxon>Micromonospora</taxon>
    </lineage>
</organism>
<dbReference type="PANTHER" id="PTHR43877">
    <property type="entry name" value="AMINOALKYLPHOSPHONATE N-ACETYLTRANSFERASE-RELATED-RELATED"/>
    <property type="match status" value="1"/>
</dbReference>
<dbReference type="InterPro" id="IPR050832">
    <property type="entry name" value="Bact_Acetyltransf"/>
</dbReference>
<dbReference type="SUPFAM" id="SSF55729">
    <property type="entry name" value="Acyl-CoA N-acyltransferases (Nat)"/>
    <property type="match status" value="1"/>
</dbReference>
<dbReference type="EMBL" id="JBHTMP010000063">
    <property type="protein sequence ID" value="MFD1324958.1"/>
    <property type="molecule type" value="Genomic_DNA"/>
</dbReference>
<evidence type="ECO:0000313" key="5">
    <source>
        <dbReference type="Proteomes" id="UP001597260"/>
    </source>
</evidence>
<dbReference type="InterPro" id="IPR000182">
    <property type="entry name" value="GNAT_dom"/>
</dbReference>
<dbReference type="Pfam" id="PF00583">
    <property type="entry name" value="Acetyltransf_1"/>
    <property type="match status" value="1"/>
</dbReference>
<keyword evidence="1 4" id="KW-0808">Transferase</keyword>
<reference evidence="5" key="1">
    <citation type="journal article" date="2019" name="Int. J. Syst. Evol. Microbiol.">
        <title>The Global Catalogue of Microorganisms (GCM) 10K type strain sequencing project: providing services to taxonomists for standard genome sequencing and annotation.</title>
        <authorList>
            <consortium name="The Broad Institute Genomics Platform"/>
            <consortium name="The Broad Institute Genome Sequencing Center for Infectious Disease"/>
            <person name="Wu L."/>
            <person name="Ma J."/>
        </authorList>
    </citation>
    <scope>NUCLEOTIDE SEQUENCE [LARGE SCALE GENOMIC DNA]</scope>
    <source>
        <strain evidence="5">JCM 31037</strain>
    </source>
</reference>
<dbReference type="Proteomes" id="UP001597260">
    <property type="component" value="Unassembled WGS sequence"/>
</dbReference>
<keyword evidence="2 4" id="KW-0012">Acyltransferase</keyword>
<evidence type="ECO:0000256" key="2">
    <source>
        <dbReference type="ARBA" id="ARBA00023315"/>
    </source>
</evidence>
<keyword evidence="5" id="KW-1185">Reference proteome</keyword>
<dbReference type="Gene3D" id="3.40.630.30">
    <property type="match status" value="1"/>
</dbReference>
<gene>
    <name evidence="4" type="ORF">ACFQ4H_28125</name>
</gene>
<dbReference type="InterPro" id="IPR016181">
    <property type="entry name" value="Acyl_CoA_acyltransferase"/>
</dbReference>
<evidence type="ECO:0000256" key="1">
    <source>
        <dbReference type="ARBA" id="ARBA00022679"/>
    </source>
</evidence>
<feature type="domain" description="N-acetyltransferase" evidence="3">
    <location>
        <begin position="1"/>
        <end position="145"/>
    </location>
</feature>
<dbReference type="GO" id="GO:0016746">
    <property type="term" value="F:acyltransferase activity"/>
    <property type="evidence" value="ECO:0007669"/>
    <property type="project" value="UniProtKB-KW"/>
</dbReference>
<dbReference type="PROSITE" id="PS51186">
    <property type="entry name" value="GNAT"/>
    <property type="match status" value="1"/>
</dbReference>
<evidence type="ECO:0000313" key="4">
    <source>
        <dbReference type="EMBL" id="MFD1324958.1"/>
    </source>
</evidence>